<dbReference type="Pfam" id="PF04233">
    <property type="entry name" value="Phage_Mu_F"/>
    <property type="match status" value="1"/>
</dbReference>
<sequence>MMGSAEYWRKRTLESEAYANGLAESEIIRQQKLYKTAYKQLAEQIDDLYIQIAEGGEELSRTQLWNFSRWYQLEQRLGKITGDITTNQIRGTERTLIKVFEKTMGVTLKDLKQSGAPVNPSFDMLDNVQIKQLVNTAWNDASFSQRYIENGIKMGERVKQDITDMLISGKSPGAIKKALQGDLNMNYYAADRLVRTEANHYYNDAAMKSYKAAGVIMVEYIAEVDDRICDECEGYSGQIYPIDGAPTLPIHPNCRCCYAPVVEVGDDLTEAAELLKKYA</sequence>
<dbReference type="NCBIfam" id="TIGR01641">
    <property type="entry name" value="phageSPP1_gp7"/>
    <property type="match status" value="1"/>
</dbReference>
<evidence type="ECO:0000313" key="3">
    <source>
        <dbReference type="Proteomes" id="UP000606889"/>
    </source>
</evidence>
<evidence type="ECO:0000259" key="1">
    <source>
        <dbReference type="Pfam" id="PF04233"/>
    </source>
</evidence>
<dbReference type="Proteomes" id="UP000606889">
    <property type="component" value="Unassembled WGS sequence"/>
</dbReference>
<gene>
    <name evidence="2" type="ORF">H8S18_04315</name>
</gene>
<dbReference type="InterPro" id="IPR006528">
    <property type="entry name" value="Phage_head_morphogenesis_dom"/>
</dbReference>
<protein>
    <submittedName>
        <fullName evidence="2">Minor capsid protein</fullName>
    </submittedName>
</protein>
<accession>A0ABR7ECS9</accession>
<proteinExistence type="predicted"/>
<dbReference type="EMBL" id="JACOON010000002">
    <property type="protein sequence ID" value="MBC5647551.1"/>
    <property type="molecule type" value="Genomic_DNA"/>
</dbReference>
<evidence type="ECO:0000313" key="2">
    <source>
        <dbReference type="EMBL" id="MBC5647551.1"/>
    </source>
</evidence>
<feature type="domain" description="Phage head morphogenesis" evidence="1">
    <location>
        <begin position="157"/>
        <end position="257"/>
    </location>
</feature>
<dbReference type="RefSeq" id="WP_186857076.1">
    <property type="nucleotide sequence ID" value="NZ_JACOON010000002.1"/>
</dbReference>
<organism evidence="2 3">
    <name type="scientific">Christensenella tenuis</name>
    <dbReference type="NCBI Taxonomy" id="2763033"/>
    <lineage>
        <taxon>Bacteria</taxon>
        <taxon>Bacillati</taxon>
        <taxon>Bacillota</taxon>
        <taxon>Clostridia</taxon>
        <taxon>Christensenellales</taxon>
        <taxon>Christensenellaceae</taxon>
        <taxon>Christensenella</taxon>
    </lineage>
</organism>
<reference evidence="2 3" key="1">
    <citation type="submission" date="2020-08" db="EMBL/GenBank/DDBJ databases">
        <title>Genome public.</title>
        <authorList>
            <person name="Liu C."/>
            <person name="Sun Q."/>
        </authorList>
    </citation>
    <scope>NUCLEOTIDE SEQUENCE [LARGE SCALE GENOMIC DNA]</scope>
    <source>
        <strain evidence="2 3">NSJ-35</strain>
    </source>
</reference>
<name>A0ABR7ECS9_9FIRM</name>
<comment type="caution">
    <text evidence="2">The sequence shown here is derived from an EMBL/GenBank/DDBJ whole genome shotgun (WGS) entry which is preliminary data.</text>
</comment>
<keyword evidence="3" id="KW-1185">Reference proteome</keyword>